<organism evidence="11 12">
    <name type="scientific">Liquorilactobacillus hordei</name>
    <dbReference type="NCBI Taxonomy" id="468911"/>
    <lineage>
        <taxon>Bacteria</taxon>
        <taxon>Bacillati</taxon>
        <taxon>Bacillota</taxon>
        <taxon>Bacilli</taxon>
        <taxon>Lactobacillales</taxon>
        <taxon>Lactobacillaceae</taxon>
        <taxon>Liquorilactobacillus</taxon>
    </lineage>
</organism>
<evidence type="ECO:0000256" key="3">
    <source>
        <dbReference type="ARBA" id="ARBA00022475"/>
    </source>
</evidence>
<evidence type="ECO:0000256" key="2">
    <source>
        <dbReference type="ARBA" id="ARBA00022448"/>
    </source>
</evidence>
<dbReference type="KEGG" id="lhw:BSQ49_09780"/>
<feature type="transmembrane region" description="Helical" evidence="9">
    <location>
        <begin position="216"/>
        <end position="237"/>
    </location>
</feature>
<keyword evidence="8 9" id="KW-0472">Membrane</keyword>
<feature type="transmembrane region" description="Helical" evidence="9">
    <location>
        <begin position="400"/>
        <end position="432"/>
    </location>
</feature>
<feature type="transmembrane region" description="Helical" evidence="9">
    <location>
        <begin position="359"/>
        <end position="380"/>
    </location>
</feature>
<proteinExistence type="predicted"/>
<feature type="transmembrane region" description="Helical" evidence="9">
    <location>
        <begin position="328"/>
        <end position="347"/>
    </location>
</feature>
<dbReference type="EMBL" id="CP018176">
    <property type="protein sequence ID" value="AUJ30446.1"/>
    <property type="molecule type" value="Genomic_DNA"/>
</dbReference>
<feature type="transmembrane region" description="Helical" evidence="9">
    <location>
        <begin position="34"/>
        <end position="52"/>
    </location>
</feature>
<feature type="transmembrane region" description="Helical" evidence="9">
    <location>
        <begin position="303"/>
        <end position="322"/>
    </location>
</feature>
<accession>A0A3Q8CKR5</accession>
<keyword evidence="4" id="KW-0762">Sugar transport</keyword>
<keyword evidence="5" id="KW-0598">Phosphotransferase system</keyword>
<gene>
    <name evidence="11" type="ORF">BSQ49_09780</name>
</gene>
<feature type="transmembrane region" description="Helical" evidence="9">
    <location>
        <begin position="141"/>
        <end position="163"/>
    </location>
</feature>
<protein>
    <submittedName>
        <fullName evidence="11">PTS galactitol transporter subunit IIC</fullName>
    </submittedName>
</protein>
<dbReference type="PANTHER" id="PTHR37324:SF2">
    <property type="entry name" value="PTS SYSTEM GALACTITOL-SPECIFIC EIIC COMPONENT"/>
    <property type="match status" value="1"/>
</dbReference>
<feature type="transmembrane region" description="Helical" evidence="9">
    <location>
        <begin position="86"/>
        <end position="110"/>
    </location>
</feature>
<dbReference type="Pfam" id="PF03611">
    <property type="entry name" value="EIIC-GAT"/>
    <property type="match status" value="1"/>
</dbReference>
<dbReference type="InterPro" id="IPR004703">
    <property type="entry name" value="PTS_sugar-sp_permease"/>
</dbReference>
<keyword evidence="7 9" id="KW-1133">Transmembrane helix</keyword>
<keyword evidence="2" id="KW-0813">Transport</keyword>
<evidence type="ECO:0000256" key="1">
    <source>
        <dbReference type="ARBA" id="ARBA00004651"/>
    </source>
</evidence>
<dbReference type="PROSITE" id="PS51104">
    <property type="entry name" value="PTS_EIIC_TYPE_2"/>
    <property type="match status" value="1"/>
</dbReference>
<feature type="transmembrane region" description="Helical" evidence="9">
    <location>
        <begin position="6"/>
        <end position="27"/>
    </location>
</feature>
<comment type="subcellular location">
    <subcellularLocation>
        <location evidence="1">Cell membrane</location>
        <topology evidence="1">Multi-pass membrane protein</topology>
    </subcellularLocation>
</comment>
<dbReference type="PIRSF" id="PIRSF006304">
    <property type="entry name" value="GatC"/>
    <property type="match status" value="1"/>
</dbReference>
<feature type="transmembrane region" description="Helical" evidence="9">
    <location>
        <begin position="175"/>
        <end position="196"/>
    </location>
</feature>
<sequence>MAIIQWFVNLGASVILPILIFLFALVLGIKPAKAFKSGITIGIGFVGLNLIIELLTKNLGPAAKAMVENFGLHLTSIDVGGPAAQAISYGTVLGSLAIPIGIILNVVLLLTKLTKTLDVDVWNFWHIAFTGSLVYMATKDFALGIVVMIIHMMLLFLLADISAPLVQKYFGLEGISFPHGTSLPGFLIALPLNWIFDHIPGMSKIKITSSTIQKRLGILGDSTFIGLIIGLVIGFLAKYPVDKILQLGVNTAAVLLLMPRMVSILMEGLTPISEGAGAFVKKRFPGRDLYIGMDSALAVGQEAVLSSGLVLIPITLLIAIVLPGNKLLPFADLAMIPFLLPLMAAVFKGDIFRTILGGLVEIITCLYIGSWVAPFVTMAAKAANFKIQSGSSVSTLTEGGLWTTLLFVGIGKLFTWGGVIVIGILVLLAMIWQSKRSKTQSQA</sequence>
<feature type="transmembrane region" description="Helical" evidence="9">
    <location>
        <begin position="243"/>
        <end position="262"/>
    </location>
</feature>
<dbReference type="GO" id="GO:0015577">
    <property type="term" value="F:galactitol transmembrane transporter activity"/>
    <property type="evidence" value="ECO:0007669"/>
    <property type="project" value="InterPro"/>
</dbReference>
<evidence type="ECO:0000256" key="9">
    <source>
        <dbReference type="SAM" id="Phobius"/>
    </source>
</evidence>
<evidence type="ECO:0000256" key="7">
    <source>
        <dbReference type="ARBA" id="ARBA00022989"/>
    </source>
</evidence>
<evidence type="ECO:0000256" key="8">
    <source>
        <dbReference type="ARBA" id="ARBA00023136"/>
    </source>
</evidence>
<keyword evidence="6 9" id="KW-0812">Transmembrane</keyword>
<dbReference type="PANTHER" id="PTHR37324">
    <property type="entry name" value="PTS SYSTEM GALACTITOL-SPECIFIC EIIC COMPONENT"/>
    <property type="match status" value="1"/>
</dbReference>
<evidence type="ECO:0000256" key="6">
    <source>
        <dbReference type="ARBA" id="ARBA00022692"/>
    </source>
</evidence>
<dbReference type="GO" id="GO:0005886">
    <property type="term" value="C:plasma membrane"/>
    <property type="evidence" value="ECO:0007669"/>
    <property type="project" value="UniProtKB-SubCell"/>
</dbReference>
<feature type="domain" description="PTS EIIC type-2" evidence="10">
    <location>
        <begin position="4"/>
        <end position="432"/>
    </location>
</feature>
<dbReference type="GO" id="GO:0009401">
    <property type="term" value="P:phosphoenolpyruvate-dependent sugar phosphotransferase system"/>
    <property type="evidence" value="ECO:0007669"/>
    <property type="project" value="UniProtKB-KW"/>
</dbReference>
<evidence type="ECO:0000256" key="5">
    <source>
        <dbReference type="ARBA" id="ARBA00022683"/>
    </source>
</evidence>
<keyword evidence="3" id="KW-1003">Cell membrane</keyword>
<dbReference type="InterPro" id="IPR013853">
    <property type="entry name" value="EIIC-GAT"/>
</dbReference>
<name>A0A3Q8CKR5_9LACO</name>
<dbReference type="RefSeq" id="WP_141054653.1">
    <property type="nucleotide sequence ID" value="NZ_CP018176.1"/>
</dbReference>
<evidence type="ECO:0000259" key="10">
    <source>
        <dbReference type="PROSITE" id="PS51104"/>
    </source>
</evidence>
<evidence type="ECO:0000256" key="4">
    <source>
        <dbReference type="ARBA" id="ARBA00022597"/>
    </source>
</evidence>
<dbReference type="Proteomes" id="UP000314960">
    <property type="component" value="Chromosome"/>
</dbReference>
<reference evidence="11 12" key="1">
    <citation type="submission" date="2016-11" db="EMBL/GenBank/DDBJ databases">
        <title>Interaction between Lactobacillus species and yeast in water kefir.</title>
        <authorList>
            <person name="Behr J."/>
            <person name="Xu D."/>
            <person name="Vogel R.F."/>
        </authorList>
    </citation>
    <scope>NUCLEOTIDE SEQUENCE [LARGE SCALE GENOMIC DNA]</scope>
    <source>
        <strain evidence="11 12">TMW 1.1822</strain>
    </source>
</reference>
<evidence type="ECO:0000313" key="11">
    <source>
        <dbReference type="EMBL" id="AUJ30446.1"/>
    </source>
</evidence>
<dbReference type="AlphaFoldDB" id="A0A3Q8CKR5"/>
<evidence type="ECO:0000313" key="12">
    <source>
        <dbReference type="Proteomes" id="UP000314960"/>
    </source>
</evidence>
<dbReference type="InterPro" id="IPR013014">
    <property type="entry name" value="PTS_EIIC_2"/>
</dbReference>